<reference evidence="2" key="1">
    <citation type="journal article" date="2024" name="Environ. Microbiol. Rep.">
        <title>Hiding in plain sight: The discovery of complete genomes of 11 hypothetical spindle-shaped viruses that putatively infect mesophilic ammonia-oxidizing archaea.</title>
        <authorList>
            <person name="Ni Y."/>
            <person name="Xu T."/>
            <person name="Yan S."/>
            <person name="Chen L."/>
            <person name="Wang Y."/>
        </authorList>
    </citation>
    <scope>NUCLEOTIDE SEQUENCE</scope>
    <source>
        <strain evidence="2">NTM1</strain>
    </source>
</reference>
<keyword evidence="1" id="KW-0472">Membrane</keyword>
<organism evidence="2">
    <name type="scientific">Nitrosopumilaceae spindle-shaped virus</name>
    <dbReference type="NCBI Taxonomy" id="3065433"/>
    <lineage>
        <taxon>Viruses</taxon>
    </lineage>
</organism>
<proteinExistence type="predicted"/>
<feature type="transmembrane region" description="Helical" evidence="1">
    <location>
        <begin position="12"/>
        <end position="35"/>
    </location>
</feature>
<name>A0AAT9J7D4_9VIRU</name>
<keyword evidence="1" id="KW-0812">Transmembrane</keyword>
<evidence type="ECO:0000256" key="1">
    <source>
        <dbReference type="SAM" id="Phobius"/>
    </source>
</evidence>
<accession>A0AAT9J7D4</accession>
<keyword evidence="1" id="KW-1133">Transmembrane helix</keyword>
<feature type="transmembrane region" description="Helical" evidence="1">
    <location>
        <begin position="55"/>
        <end position="75"/>
    </location>
</feature>
<sequence length="105" mass="12198">MTSTTNRHLIRTNLILGGLYGCFGVLGLFLDYTIYYFANKPSPFGHTQMDPLLQGMTYFVIVVSIFMFWFGYHVYKTGLASDRRFWNSIDHIDSMLTRGDSRQHD</sequence>
<protein>
    <submittedName>
        <fullName evidence="2">ORF44</fullName>
    </submittedName>
</protein>
<evidence type="ECO:0000313" key="2">
    <source>
        <dbReference type="EMBL" id="DBA52002.1"/>
    </source>
</evidence>
<dbReference type="PROSITE" id="PS51257">
    <property type="entry name" value="PROKAR_LIPOPROTEIN"/>
    <property type="match status" value="1"/>
</dbReference>
<reference evidence="2" key="2">
    <citation type="submission" date="2024-03" db="EMBL/GenBank/DDBJ databases">
        <authorList>
            <person name="Ni Y."/>
            <person name="Xu T."/>
            <person name="Yan S."/>
            <person name="Chen L."/>
            <person name="Wang Y."/>
        </authorList>
    </citation>
    <scope>NUCLEOTIDE SEQUENCE</scope>
    <source>
        <strain evidence="2">NTM1</strain>
    </source>
</reference>
<dbReference type="EMBL" id="BK067788">
    <property type="protein sequence ID" value="DBA52002.1"/>
    <property type="molecule type" value="Genomic_DNA"/>
</dbReference>